<dbReference type="Proteomes" id="UP000051096">
    <property type="component" value="Unassembled WGS sequence"/>
</dbReference>
<gene>
    <name evidence="2" type="ORF">AMJ87_11705</name>
</gene>
<keyword evidence="2" id="KW-0808">Transferase</keyword>
<dbReference type="GO" id="GO:0016301">
    <property type="term" value="F:kinase activity"/>
    <property type="evidence" value="ECO:0007669"/>
    <property type="project" value="UniProtKB-KW"/>
</dbReference>
<dbReference type="EMBL" id="LJUO01000161">
    <property type="protein sequence ID" value="KPK68578.1"/>
    <property type="molecule type" value="Genomic_DNA"/>
</dbReference>
<sequence>MLKKELLDILVCPKCKGKLEYKKDADELVCHSCRLVYAVKDDIPIMLIDEARKMND</sequence>
<dbReference type="Pfam" id="PF03966">
    <property type="entry name" value="Trm112p"/>
    <property type="match status" value="1"/>
</dbReference>
<dbReference type="FunFam" id="2.20.25.10:FF:000002">
    <property type="entry name" value="UPF0434 protein YcaR"/>
    <property type="match status" value="1"/>
</dbReference>
<proteinExistence type="inferred from homology"/>
<comment type="similarity">
    <text evidence="1">Belongs to the UPF0434 family.</text>
</comment>
<dbReference type="AlphaFoldDB" id="A0A0S8G7L3"/>
<accession>A0A0S8G7L3</accession>
<dbReference type="SUPFAM" id="SSF158997">
    <property type="entry name" value="Trm112p-like"/>
    <property type="match status" value="1"/>
</dbReference>
<protein>
    <recommendedName>
        <fullName evidence="1">UPF0434 protein AMJ87_11705</fullName>
    </recommendedName>
</protein>
<evidence type="ECO:0000313" key="2">
    <source>
        <dbReference type="EMBL" id="KPK68578.1"/>
    </source>
</evidence>
<dbReference type="PANTHER" id="PTHR33505">
    <property type="entry name" value="ZGC:162634"/>
    <property type="match status" value="1"/>
</dbReference>
<organism evidence="2 3">
    <name type="scientific">candidate division WOR_3 bacterium SM23_60</name>
    <dbReference type="NCBI Taxonomy" id="1703780"/>
    <lineage>
        <taxon>Bacteria</taxon>
        <taxon>Bacteria division WOR-3</taxon>
    </lineage>
</organism>
<dbReference type="GO" id="GO:0005829">
    <property type="term" value="C:cytosol"/>
    <property type="evidence" value="ECO:0007669"/>
    <property type="project" value="TreeGrafter"/>
</dbReference>
<comment type="caution">
    <text evidence="2">The sequence shown here is derived from an EMBL/GenBank/DDBJ whole genome shotgun (WGS) entry which is preliminary data.</text>
</comment>
<evidence type="ECO:0000313" key="3">
    <source>
        <dbReference type="Proteomes" id="UP000051096"/>
    </source>
</evidence>
<dbReference type="HAMAP" id="MF_01187">
    <property type="entry name" value="UPF0434"/>
    <property type="match status" value="1"/>
</dbReference>
<dbReference type="PANTHER" id="PTHR33505:SF4">
    <property type="entry name" value="PROTEIN PREY, MITOCHONDRIAL"/>
    <property type="match status" value="1"/>
</dbReference>
<keyword evidence="2" id="KW-0418">Kinase</keyword>
<reference evidence="2 3" key="1">
    <citation type="journal article" date="2015" name="Microbiome">
        <title>Genomic resolution of linkages in carbon, nitrogen, and sulfur cycling among widespread estuary sediment bacteria.</title>
        <authorList>
            <person name="Baker B.J."/>
            <person name="Lazar C.S."/>
            <person name="Teske A.P."/>
            <person name="Dick G.J."/>
        </authorList>
    </citation>
    <scope>NUCLEOTIDE SEQUENCE [LARGE SCALE GENOMIC DNA]</scope>
    <source>
        <strain evidence="2">SM23_60</strain>
    </source>
</reference>
<name>A0A0S8G7L3_UNCW3</name>
<dbReference type="InterPro" id="IPR005651">
    <property type="entry name" value="Trm112-like"/>
</dbReference>
<evidence type="ECO:0000256" key="1">
    <source>
        <dbReference type="HAMAP-Rule" id="MF_01187"/>
    </source>
</evidence>
<dbReference type="Gene3D" id="2.20.25.10">
    <property type="match status" value="1"/>
</dbReference>